<keyword evidence="1" id="KW-0812">Transmembrane</keyword>
<evidence type="ECO:0000313" key="3">
    <source>
        <dbReference type="Proteomes" id="UP000176787"/>
    </source>
</evidence>
<dbReference type="STRING" id="1801726.A3H02_01500"/>
<dbReference type="InterPro" id="IPR012902">
    <property type="entry name" value="N_methyl_site"/>
</dbReference>
<protein>
    <submittedName>
        <fullName evidence="2">Uncharacterized protein</fullName>
    </submittedName>
</protein>
<reference evidence="2 3" key="1">
    <citation type="journal article" date="2016" name="Nat. Commun.">
        <title>Thousands of microbial genomes shed light on interconnected biogeochemical processes in an aquifer system.</title>
        <authorList>
            <person name="Anantharaman K."/>
            <person name="Brown C.T."/>
            <person name="Hug L.A."/>
            <person name="Sharon I."/>
            <person name="Castelle C.J."/>
            <person name="Probst A.J."/>
            <person name="Thomas B.C."/>
            <person name="Singh A."/>
            <person name="Wilkins M.J."/>
            <person name="Karaoz U."/>
            <person name="Brodie E.L."/>
            <person name="Williams K.H."/>
            <person name="Hubbard S.S."/>
            <person name="Banfield J.F."/>
        </authorList>
    </citation>
    <scope>NUCLEOTIDE SEQUENCE [LARGE SCALE GENOMIC DNA]</scope>
</reference>
<accession>A0A1G2F2D5</accession>
<feature type="transmembrane region" description="Helical" evidence="1">
    <location>
        <begin position="37"/>
        <end position="64"/>
    </location>
</feature>
<gene>
    <name evidence="2" type="ORF">A3H02_01500</name>
</gene>
<dbReference type="EMBL" id="MHMS01000023">
    <property type="protein sequence ID" value="OGZ31721.1"/>
    <property type="molecule type" value="Genomic_DNA"/>
</dbReference>
<proteinExistence type="predicted"/>
<sequence>MIKSQKSKVPPSLTCASPKASARRELRRASKSQNRGFTLIETLAAIGIFTLAFGATTAFILVIYRTQGYAFQQSTAINEARKGIETMVKEIREAKTGDNGSYLIEKADDNEFIFYSDIDKDGEIERVRYFLGGSSSATSTEECVSYSDGGTCAVNFSNFFSGSLETAKITTSVEGDFGASNEYADIFTDGGSSGQSCQNNCDDCAGLWQGQLTFDVKNQALDNNLTLLADASSRVDSICDWIEPNHSMKAKFDLAWTETFSSGQTDFKKGVINPSGFPASYLPENEKTSVLSQYVRNGPAIFRYFDKNGNEVQSLPARPEETTLMRVNLIINVDPNRPPNNFTLESDVQLRNLKTNL</sequence>
<organism evidence="2 3">
    <name type="scientific">Candidatus Niyogibacteria bacterium RIFCSPLOWO2_12_FULL_41_13</name>
    <dbReference type="NCBI Taxonomy" id="1801726"/>
    <lineage>
        <taxon>Bacteria</taxon>
        <taxon>Candidatus Niyogiibacteriota</taxon>
    </lineage>
</organism>
<name>A0A1G2F2D5_9BACT</name>
<comment type="caution">
    <text evidence="2">The sequence shown here is derived from an EMBL/GenBank/DDBJ whole genome shotgun (WGS) entry which is preliminary data.</text>
</comment>
<keyword evidence="1" id="KW-1133">Transmembrane helix</keyword>
<dbReference type="NCBIfam" id="TIGR02532">
    <property type="entry name" value="IV_pilin_GFxxxE"/>
    <property type="match status" value="1"/>
</dbReference>
<dbReference type="Pfam" id="PF07963">
    <property type="entry name" value="N_methyl"/>
    <property type="match status" value="1"/>
</dbReference>
<keyword evidence="1" id="KW-0472">Membrane</keyword>
<dbReference type="Proteomes" id="UP000176787">
    <property type="component" value="Unassembled WGS sequence"/>
</dbReference>
<evidence type="ECO:0000256" key="1">
    <source>
        <dbReference type="SAM" id="Phobius"/>
    </source>
</evidence>
<dbReference type="AlphaFoldDB" id="A0A1G2F2D5"/>
<evidence type="ECO:0000313" key="2">
    <source>
        <dbReference type="EMBL" id="OGZ31721.1"/>
    </source>
</evidence>